<reference evidence="2 3" key="1">
    <citation type="journal article" date="2021" name="Syst. Appl. Microbiol.">
        <title>Pseudomonas lalucatii sp. nov. isolated from Vallgornera, a karstic cave in Mallorca, Western Mediterranean.</title>
        <authorList>
            <person name="Busquets A."/>
            <person name="Mulet M."/>
            <person name="Gomila M."/>
            <person name="Garcia-Valdes E."/>
        </authorList>
    </citation>
    <scope>NUCLEOTIDE SEQUENCE [LARGE SCALE GENOMIC DNA]</scope>
    <source>
        <strain evidence="2 3">R1b54</strain>
    </source>
</reference>
<accession>A0ABS5Q6J6</accession>
<proteinExistence type="predicted"/>
<evidence type="ECO:0000313" key="3">
    <source>
        <dbReference type="Proteomes" id="UP001196601"/>
    </source>
</evidence>
<name>A0ABS5Q6J6_9PSED</name>
<protein>
    <recommendedName>
        <fullName evidence="4">Lipoprotein</fullName>
    </recommendedName>
</protein>
<evidence type="ECO:0000256" key="1">
    <source>
        <dbReference type="SAM" id="MobiDB-lite"/>
    </source>
</evidence>
<comment type="caution">
    <text evidence="2">The sequence shown here is derived from an EMBL/GenBank/DDBJ whole genome shotgun (WGS) entry which is preliminary data.</text>
</comment>
<feature type="compositionally biased region" description="Basic and acidic residues" evidence="1">
    <location>
        <begin position="67"/>
        <end position="112"/>
    </location>
</feature>
<dbReference type="PROSITE" id="PS51257">
    <property type="entry name" value="PROKAR_LIPOPROTEIN"/>
    <property type="match status" value="1"/>
</dbReference>
<organism evidence="2 3">
    <name type="scientific">Pseudomonas lalucatii</name>
    <dbReference type="NCBI Taxonomy" id="1424203"/>
    <lineage>
        <taxon>Bacteria</taxon>
        <taxon>Pseudomonadati</taxon>
        <taxon>Pseudomonadota</taxon>
        <taxon>Gammaproteobacteria</taxon>
        <taxon>Pseudomonadales</taxon>
        <taxon>Pseudomonadaceae</taxon>
        <taxon>Pseudomonas</taxon>
    </lineage>
</organism>
<dbReference type="Proteomes" id="UP001196601">
    <property type="component" value="Unassembled WGS sequence"/>
</dbReference>
<keyword evidence="3" id="KW-1185">Reference proteome</keyword>
<feature type="region of interest" description="Disordered" evidence="1">
    <location>
        <begin position="67"/>
        <end position="120"/>
    </location>
</feature>
<sequence>MSKHSIYIAVGFVSSLLAGCASQPSTADLMRAHADEAQARVELRKQFAADWDRGSELLRDGEKRIRKGEKQVDSAERALEEGREQVARGNREIEEGRRLLEESERQFKEHFPGHALSSGS</sequence>
<dbReference type="RefSeq" id="WP_213641676.1">
    <property type="nucleotide sequence ID" value="NZ_JADPMV010000002.1"/>
</dbReference>
<evidence type="ECO:0008006" key="4">
    <source>
        <dbReference type="Google" id="ProtNLM"/>
    </source>
</evidence>
<dbReference type="EMBL" id="JADPMV010000002">
    <property type="protein sequence ID" value="MBS7664356.1"/>
    <property type="molecule type" value="Genomic_DNA"/>
</dbReference>
<gene>
    <name evidence="2" type="ORF">I0D00_20810</name>
</gene>
<evidence type="ECO:0000313" key="2">
    <source>
        <dbReference type="EMBL" id="MBS7664356.1"/>
    </source>
</evidence>